<dbReference type="CDD" id="cd00483">
    <property type="entry name" value="HPPK"/>
    <property type="match status" value="1"/>
</dbReference>
<evidence type="ECO:0000256" key="10">
    <source>
        <dbReference type="ARBA" id="ARBA00029409"/>
    </source>
</evidence>
<dbReference type="UniPathway" id="UPA00077">
    <property type="reaction ID" value="UER00155"/>
</dbReference>
<comment type="pathway">
    <text evidence="1">Cofactor biosynthesis; tetrahydrofolate biosynthesis; 2-amino-4-hydroxy-6-hydroxymethyl-7,8-dihydropteridine diphosphate from 7,8-dihydroneopterin triphosphate: step 4/4.</text>
</comment>
<dbReference type="PANTHER" id="PTHR43071">
    <property type="entry name" value="2-AMINO-4-HYDROXY-6-HYDROXYMETHYLDIHYDROPTERIDINE PYROPHOSPHOKINASE"/>
    <property type="match status" value="1"/>
</dbReference>
<dbReference type="SUPFAM" id="SSF55083">
    <property type="entry name" value="6-hydroxymethyl-7,8-dihydropterin pyrophosphokinase, HPPK"/>
    <property type="match status" value="1"/>
</dbReference>
<comment type="caution">
    <text evidence="14">The sequence shown here is derived from an EMBL/GenBank/DDBJ whole genome shotgun (WGS) entry which is preliminary data.</text>
</comment>
<evidence type="ECO:0000256" key="11">
    <source>
        <dbReference type="ARBA" id="ARBA00029766"/>
    </source>
</evidence>
<sequence>MIIIGLGANLPHPEHGAPARTLEAALDELALRGVGHSARSRWFASPPWPASLSGQPWYVNGAAALETALGPDELLRTLHEVEWAFGRVRTERWAPRRIDLDLIAFHGVSARACGEHGIAALPHPRMSERAFVLLPLKDIAPDWRHPVSGRHIDEMIAAADRCGVEPLEARVEKHLASGAAGS</sequence>
<evidence type="ECO:0000256" key="5">
    <source>
        <dbReference type="ARBA" id="ARBA00022679"/>
    </source>
</evidence>
<organism evidence="14 15">
    <name type="scientific">Minwuia thermotolerans</name>
    <dbReference type="NCBI Taxonomy" id="2056226"/>
    <lineage>
        <taxon>Bacteria</taxon>
        <taxon>Pseudomonadati</taxon>
        <taxon>Pseudomonadota</taxon>
        <taxon>Alphaproteobacteria</taxon>
        <taxon>Minwuiales</taxon>
        <taxon>Minwuiaceae</taxon>
        <taxon>Minwuia</taxon>
    </lineage>
</organism>
<dbReference type="EMBL" id="PHIG01000025">
    <property type="protein sequence ID" value="PJK30582.1"/>
    <property type="molecule type" value="Genomic_DNA"/>
</dbReference>
<evidence type="ECO:0000256" key="4">
    <source>
        <dbReference type="ARBA" id="ARBA00016218"/>
    </source>
</evidence>
<keyword evidence="15" id="KW-1185">Reference proteome</keyword>
<evidence type="ECO:0000256" key="9">
    <source>
        <dbReference type="ARBA" id="ARBA00022909"/>
    </source>
</evidence>
<dbReference type="AlphaFoldDB" id="A0A2M9G4D8"/>
<evidence type="ECO:0000313" key="15">
    <source>
        <dbReference type="Proteomes" id="UP000229498"/>
    </source>
</evidence>
<evidence type="ECO:0000256" key="6">
    <source>
        <dbReference type="ARBA" id="ARBA00022741"/>
    </source>
</evidence>
<feature type="domain" description="7,8-dihydro-6-hydroxymethylpterin-pyrophosphokinase" evidence="13">
    <location>
        <begin position="92"/>
        <end position="103"/>
    </location>
</feature>
<evidence type="ECO:0000256" key="1">
    <source>
        <dbReference type="ARBA" id="ARBA00005051"/>
    </source>
</evidence>
<protein>
    <recommendedName>
        <fullName evidence="4">2-amino-4-hydroxy-6-hydroxymethyldihydropteridine pyrophosphokinase</fullName>
        <ecNumber evidence="3">2.7.6.3</ecNumber>
    </recommendedName>
    <alternativeName>
        <fullName evidence="11">6-hydroxymethyl-7,8-dihydropterin pyrophosphokinase</fullName>
    </alternativeName>
    <alternativeName>
        <fullName evidence="12">7,8-dihydro-6-hydroxymethylpterin-pyrophosphokinase</fullName>
    </alternativeName>
</protein>
<dbReference type="RefSeq" id="WP_109792682.1">
    <property type="nucleotide sequence ID" value="NZ_PHIG01000025.1"/>
</dbReference>
<reference evidence="14 15" key="1">
    <citation type="submission" date="2017-11" db="EMBL/GenBank/DDBJ databases">
        <title>Draft genome sequence of Rhizobiales bacterium SY3-13.</title>
        <authorList>
            <person name="Sun C."/>
        </authorList>
    </citation>
    <scope>NUCLEOTIDE SEQUENCE [LARGE SCALE GENOMIC DNA]</scope>
    <source>
        <strain evidence="14 15">SY3-13</strain>
    </source>
</reference>
<dbReference type="Pfam" id="PF01288">
    <property type="entry name" value="HPPK"/>
    <property type="match status" value="1"/>
</dbReference>
<comment type="similarity">
    <text evidence="2">Belongs to the HPPK family.</text>
</comment>
<dbReference type="GO" id="GO:0016301">
    <property type="term" value="F:kinase activity"/>
    <property type="evidence" value="ECO:0007669"/>
    <property type="project" value="UniProtKB-KW"/>
</dbReference>
<evidence type="ECO:0000256" key="12">
    <source>
        <dbReference type="ARBA" id="ARBA00033413"/>
    </source>
</evidence>
<dbReference type="GO" id="GO:0005524">
    <property type="term" value="F:ATP binding"/>
    <property type="evidence" value="ECO:0007669"/>
    <property type="project" value="UniProtKB-KW"/>
</dbReference>
<evidence type="ECO:0000259" key="13">
    <source>
        <dbReference type="PROSITE" id="PS00794"/>
    </source>
</evidence>
<dbReference type="PROSITE" id="PS00794">
    <property type="entry name" value="HPPK"/>
    <property type="match status" value="1"/>
</dbReference>
<dbReference type="PANTHER" id="PTHR43071:SF1">
    <property type="entry name" value="2-AMINO-4-HYDROXY-6-HYDROXYMETHYLDIHYDROPTERIDINE PYROPHOSPHOKINASE"/>
    <property type="match status" value="1"/>
</dbReference>
<keyword evidence="6" id="KW-0547">Nucleotide-binding</keyword>
<dbReference type="OrthoDB" id="9808041at2"/>
<evidence type="ECO:0000256" key="3">
    <source>
        <dbReference type="ARBA" id="ARBA00013253"/>
    </source>
</evidence>
<dbReference type="InterPro" id="IPR000550">
    <property type="entry name" value="Hppk"/>
</dbReference>
<evidence type="ECO:0000256" key="8">
    <source>
        <dbReference type="ARBA" id="ARBA00022840"/>
    </source>
</evidence>
<accession>A0A2M9G4D8</accession>
<keyword evidence="8" id="KW-0067">ATP-binding</keyword>
<evidence type="ECO:0000256" key="7">
    <source>
        <dbReference type="ARBA" id="ARBA00022777"/>
    </source>
</evidence>
<dbReference type="GO" id="GO:0046654">
    <property type="term" value="P:tetrahydrofolate biosynthetic process"/>
    <property type="evidence" value="ECO:0007669"/>
    <property type="project" value="UniProtKB-UniPathway"/>
</dbReference>
<gene>
    <name evidence="14" type="primary">folK</name>
    <name evidence="14" type="ORF">CVT23_06465</name>
</gene>
<evidence type="ECO:0000256" key="2">
    <source>
        <dbReference type="ARBA" id="ARBA00005810"/>
    </source>
</evidence>
<dbReference type="InterPro" id="IPR035907">
    <property type="entry name" value="Hppk_sf"/>
</dbReference>
<keyword evidence="9" id="KW-0289">Folate biosynthesis</keyword>
<dbReference type="Proteomes" id="UP000229498">
    <property type="component" value="Unassembled WGS sequence"/>
</dbReference>
<dbReference type="NCBIfam" id="TIGR01498">
    <property type="entry name" value="folK"/>
    <property type="match status" value="1"/>
</dbReference>
<proteinExistence type="inferred from homology"/>
<dbReference type="GO" id="GO:0003848">
    <property type="term" value="F:2-amino-4-hydroxy-6-hydroxymethyldihydropteridine diphosphokinase activity"/>
    <property type="evidence" value="ECO:0007669"/>
    <property type="project" value="UniProtKB-EC"/>
</dbReference>
<name>A0A2M9G4D8_9PROT</name>
<dbReference type="EC" id="2.7.6.3" evidence="3"/>
<dbReference type="GO" id="GO:0046656">
    <property type="term" value="P:folic acid biosynthetic process"/>
    <property type="evidence" value="ECO:0007669"/>
    <property type="project" value="UniProtKB-KW"/>
</dbReference>
<dbReference type="Gene3D" id="3.30.70.560">
    <property type="entry name" value="7,8-Dihydro-6-hydroxymethylpterin-pyrophosphokinase HPPK"/>
    <property type="match status" value="1"/>
</dbReference>
<evidence type="ECO:0000313" key="14">
    <source>
        <dbReference type="EMBL" id="PJK30582.1"/>
    </source>
</evidence>
<comment type="function">
    <text evidence="10">Catalyzes the transfer of pyrophosphate from adenosine triphosphate (ATP) to 6-hydroxymethyl-7,8-dihydropterin, an enzymatic step in folate biosynthesis pathway.</text>
</comment>
<keyword evidence="7 14" id="KW-0418">Kinase</keyword>
<keyword evidence="5" id="KW-0808">Transferase</keyword>